<evidence type="ECO:0000259" key="16">
    <source>
        <dbReference type="Pfam" id="PF02563"/>
    </source>
</evidence>
<evidence type="ECO:0000256" key="14">
    <source>
        <dbReference type="ARBA" id="ARBA00023288"/>
    </source>
</evidence>
<evidence type="ECO:0000256" key="10">
    <source>
        <dbReference type="ARBA" id="ARBA00023114"/>
    </source>
</evidence>
<dbReference type="PANTHER" id="PTHR33619:SF3">
    <property type="entry name" value="POLYSACCHARIDE EXPORT PROTEIN GFCE-RELATED"/>
    <property type="match status" value="1"/>
</dbReference>
<evidence type="ECO:0000313" key="18">
    <source>
        <dbReference type="EMBL" id="MBS2100598.1"/>
    </source>
</evidence>
<gene>
    <name evidence="18" type="ORF">KEM10_20095</name>
</gene>
<name>A0ABS5K0G2_9BACT</name>
<dbReference type="Proteomes" id="UP000708576">
    <property type="component" value="Unassembled WGS sequence"/>
</dbReference>
<keyword evidence="7" id="KW-0732">Signal</keyword>
<accession>A0ABS5K0G2</accession>
<dbReference type="InterPro" id="IPR049712">
    <property type="entry name" value="Poly_export"/>
</dbReference>
<comment type="caution">
    <text evidence="18">The sequence shown here is derived from an EMBL/GenBank/DDBJ whole genome shotgun (WGS) entry which is preliminary data.</text>
</comment>
<keyword evidence="10" id="KW-0626">Porin</keyword>
<keyword evidence="3" id="KW-0813">Transport</keyword>
<keyword evidence="8" id="KW-0625">Polysaccharide transport</keyword>
<organism evidence="18 19">
    <name type="scientific">Carboxylicivirga linearis</name>
    <dbReference type="NCBI Taxonomy" id="1628157"/>
    <lineage>
        <taxon>Bacteria</taxon>
        <taxon>Pseudomonadati</taxon>
        <taxon>Bacteroidota</taxon>
        <taxon>Bacteroidia</taxon>
        <taxon>Marinilabiliales</taxon>
        <taxon>Marinilabiliaceae</taxon>
        <taxon>Carboxylicivirga</taxon>
    </lineage>
</organism>
<evidence type="ECO:0000259" key="17">
    <source>
        <dbReference type="Pfam" id="PF22461"/>
    </source>
</evidence>
<dbReference type="Gene3D" id="3.30.1950.10">
    <property type="entry name" value="wza like domain"/>
    <property type="match status" value="1"/>
</dbReference>
<keyword evidence="12" id="KW-0564">Palmitate</keyword>
<keyword evidence="11 15" id="KW-0472">Membrane</keyword>
<reference evidence="18 19" key="1">
    <citation type="journal article" date="2015" name="Int. J. Syst. Evol. Microbiol.">
        <title>Carboxylicivirga linearis sp. nov., isolated from a sea cucumber culture pond.</title>
        <authorList>
            <person name="Wang F.Q."/>
            <person name="Zhou Y.X."/>
            <person name="Lin X.Z."/>
            <person name="Chen G.J."/>
            <person name="Du Z.J."/>
        </authorList>
    </citation>
    <scope>NUCLEOTIDE SEQUENCE [LARGE SCALE GENOMIC DNA]</scope>
    <source>
        <strain evidence="18 19">FB218</strain>
    </source>
</reference>
<dbReference type="PANTHER" id="PTHR33619">
    <property type="entry name" value="POLYSACCHARIDE EXPORT PROTEIN GFCE-RELATED"/>
    <property type="match status" value="1"/>
</dbReference>
<evidence type="ECO:0000256" key="12">
    <source>
        <dbReference type="ARBA" id="ARBA00023139"/>
    </source>
</evidence>
<evidence type="ECO:0000256" key="2">
    <source>
        <dbReference type="ARBA" id="ARBA00009450"/>
    </source>
</evidence>
<sequence>MRYIKLLFLLIIVLSTSCVSLKKSIYLQGDIAKELKEVEAVYETNKSAYLVKPNDNLYIKVNSLDERTSSFLNNDTGSGGRIEGPMAASLSGYRVEQDGSIYFPFVGKVYVANLTIEQVRQKMQLVVSKYLEESSIMVKLLNDNITVIGEVRTPGRFLLYDEEINILEAISLAGDMNDFANRKRVRLLRKDGDIQQMYVLNTLDDQLLYSPYFYVKPGDIIYVEPRRLKSVSLSTVPIGLALTFLNTALLLYTFYTTSFNQE</sequence>
<keyword evidence="5" id="KW-0762">Sugar transport</keyword>
<comment type="subcellular location">
    <subcellularLocation>
        <location evidence="1">Cell outer membrane</location>
        <topology evidence="1">Multi-pass membrane protein</topology>
    </subcellularLocation>
</comment>
<keyword evidence="15" id="KW-1133">Transmembrane helix</keyword>
<dbReference type="PROSITE" id="PS51257">
    <property type="entry name" value="PROKAR_LIPOPROTEIN"/>
    <property type="match status" value="1"/>
</dbReference>
<dbReference type="Gene3D" id="3.10.560.10">
    <property type="entry name" value="Outer membrane lipoprotein wza domain like"/>
    <property type="match status" value="1"/>
</dbReference>
<proteinExistence type="inferred from homology"/>
<dbReference type="InterPro" id="IPR054765">
    <property type="entry name" value="SLBB_dom"/>
</dbReference>
<evidence type="ECO:0000256" key="5">
    <source>
        <dbReference type="ARBA" id="ARBA00022597"/>
    </source>
</evidence>
<keyword evidence="9" id="KW-0406">Ion transport</keyword>
<evidence type="ECO:0000256" key="13">
    <source>
        <dbReference type="ARBA" id="ARBA00023237"/>
    </source>
</evidence>
<keyword evidence="4" id="KW-1134">Transmembrane beta strand</keyword>
<feature type="domain" description="SLBB" evidence="17">
    <location>
        <begin position="145"/>
        <end position="223"/>
    </location>
</feature>
<dbReference type="RefSeq" id="WP_212218754.1">
    <property type="nucleotide sequence ID" value="NZ_JAGUCO010000025.1"/>
</dbReference>
<dbReference type="EMBL" id="JAGUCO010000025">
    <property type="protein sequence ID" value="MBS2100598.1"/>
    <property type="molecule type" value="Genomic_DNA"/>
</dbReference>
<evidence type="ECO:0000256" key="4">
    <source>
        <dbReference type="ARBA" id="ARBA00022452"/>
    </source>
</evidence>
<evidence type="ECO:0000256" key="8">
    <source>
        <dbReference type="ARBA" id="ARBA00023047"/>
    </source>
</evidence>
<evidence type="ECO:0000256" key="9">
    <source>
        <dbReference type="ARBA" id="ARBA00023065"/>
    </source>
</evidence>
<dbReference type="InterPro" id="IPR003715">
    <property type="entry name" value="Poly_export_N"/>
</dbReference>
<evidence type="ECO:0000256" key="6">
    <source>
        <dbReference type="ARBA" id="ARBA00022692"/>
    </source>
</evidence>
<feature type="transmembrane region" description="Helical" evidence="15">
    <location>
        <begin position="236"/>
        <end position="255"/>
    </location>
</feature>
<feature type="domain" description="Polysaccharide export protein N-terminal" evidence="16">
    <location>
        <begin position="45"/>
        <end position="140"/>
    </location>
</feature>
<keyword evidence="19" id="KW-1185">Reference proteome</keyword>
<keyword evidence="14" id="KW-0449">Lipoprotein</keyword>
<evidence type="ECO:0000256" key="7">
    <source>
        <dbReference type="ARBA" id="ARBA00022729"/>
    </source>
</evidence>
<evidence type="ECO:0000256" key="3">
    <source>
        <dbReference type="ARBA" id="ARBA00022448"/>
    </source>
</evidence>
<dbReference type="Pfam" id="PF02563">
    <property type="entry name" value="Poly_export"/>
    <property type="match status" value="1"/>
</dbReference>
<keyword evidence="6 15" id="KW-0812">Transmembrane</keyword>
<evidence type="ECO:0000256" key="15">
    <source>
        <dbReference type="SAM" id="Phobius"/>
    </source>
</evidence>
<dbReference type="Pfam" id="PF22461">
    <property type="entry name" value="SLBB_2"/>
    <property type="match status" value="1"/>
</dbReference>
<comment type="similarity">
    <text evidence="2">Belongs to the BexD/CtrA/VexA family.</text>
</comment>
<evidence type="ECO:0000313" key="19">
    <source>
        <dbReference type="Proteomes" id="UP000708576"/>
    </source>
</evidence>
<keyword evidence="13" id="KW-0998">Cell outer membrane</keyword>
<protein>
    <submittedName>
        <fullName evidence="18">Polysaccharide biosynthesis/export family protein</fullName>
    </submittedName>
</protein>
<evidence type="ECO:0000256" key="11">
    <source>
        <dbReference type="ARBA" id="ARBA00023136"/>
    </source>
</evidence>
<evidence type="ECO:0000256" key="1">
    <source>
        <dbReference type="ARBA" id="ARBA00004571"/>
    </source>
</evidence>